<feature type="domain" description="EamA" evidence="3">
    <location>
        <begin position="195"/>
        <end position="297"/>
    </location>
</feature>
<comment type="caution">
    <text evidence="4">The sequence shown here is derived from an EMBL/GenBank/DDBJ whole genome shotgun (WGS) entry which is preliminary data.</text>
</comment>
<keyword evidence="5" id="KW-1185">Reference proteome</keyword>
<feature type="transmembrane region" description="Helical" evidence="2">
    <location>
        <begin position="230"/>
        <end position="248"/>
    </location>
</feature>
<dbReference type="STRING" id="592026.GCWU0000282_001264"/>
<feature type="transmembrane region" description="Helical" evidence="2">
    <location>
        <begin position="282"/>
        <end position="300"/>
    </location>
</feature>
<dbReference type="SUPFAM" id="SSF103481">
    <property type="entry name" value="Multidrug resistance efflux transporter EmrE"/>
    <property type="match status" value="2"/>
</dbReference>
<accession>V2Y626</accession>
<feature type="transmembrane region" description="Helical" evidence="2">
    <location>
        <begin position="254"/>
        <end position="275"/>
    </location>
</feature>
<dbReference type="InterPro" id="IPR000620">
    <property type="entry name" value="EamA_dom"/>
</dbReference>
<feature type="transmembrane region" description="Helical" evidence="2">
    <location>
        <begin position="154"/>
        <end position="178"/>
    </location>
</feature>
<evidence type="ECO:0000313" key="4">
    <source>
        <dbReference type="EMBL" id="ESL03552.1"/>
    </source>
</evidence>
<dbReference type="PANTHER" id="PTHR22911">
    <property type="entry name" value="ACYL-MALONYL CONDENSING ENZYME-RELATED"/>
    <property type="match status" value="1"/>
</dbReference>
<dbReference type="GO" id="GO:0016020">
    <property type="term" value="C:membrane"/>
    <property type="evidence" value="ECO:0007669"/>
    <property type="project" value="InterPro"/>
</dbReference>
<keyword evidence="2" id="KW-1133">Transmembrane helix</keyword>
<dbReference type="HOGENOM" id="CLU_920835_0_0_9"/>
<name>V2Y626_9FIRM</name>
<protein>
    <submittedName>
        <fullName evidence="4">Putative membrane protein</fullName>
    </submittedName>
</protein>
<dbReference type="OrthoDB" id="2037084at2"/>
<feature type="transmembrane region" description="Helical" evidence="2">
    <location>
        <begin position="32"/>
        <end position="52"/>
    </location>
</feature>
<evidence type="ECO:0000256" key="2">
    <source>
        <dbReference type="SAM" id="Phobius"/>
    </source>
</evidence>
<comment type="similarity">
    <text evidence="1">Belongs to the EamA transporter family.</text>
</comment>
<keyword evidence="2" id="KW-0472">Membrane</keyword>
<dbReference type="RefSeq" id="WP_023354144.1">
    <property type="nucleotide sequence ID" value="NZ_KI535367.1"/>
</dbReference>
<organism evidence="4 5">
    <name type="scientific">Catonella morbi ATCC 51271</name>
    <dbReference type="NCBI Taxonomy" id="592026"/>
    <lineage>
        <taxon>Bacteria</taxon>
        <taxon>Bacillati</taxon>
        <taxon>Bacillota</taxon>
        <taxon>Clostridia</taxon>
        <taxon>Lachnospirales</taxon>
        <taxon>Lachnospiraceae</taxon>
        <taxon>Catonella</taxon>
    </lineage>
</organism>
<gene>
    <name evidence="4" type="ORF">GCWU0000282_001264</name>
</gene>
<proteinExistence type="inferred from homology"/>
<dbReference type="Proteomes" id="UP000018227">
    <property type="component" value="Unassembled WGS sequence"/>
</dbReference>
<reference evidence="4 5" key="1">
    <citation type="submission" date="2013-06" db="EMBL/GenBank/DDBJ databases">
        <authorList>
            <person name="Weinstock G."/>
            <person name="Sodergren E."/>
            <person name="Clifton S."/>
            <person name="Fulton L."/>
            <person name="Fulton B."/>
            <person name="Courtney L."/>
            <person name="Fronick C."/>
            <person name="Harrison M."/>
            <person name="Strong C."/>
            <person name="Farmer C."/>
            <person name="Delahaunty K."/>
            <person name="Markovic C."/>
            <person name="Hall O."/>
            <person name="Minx P."/>
            <person name="Tomlinson C."/>
            <person name="Mitreva M."/>
            <person name="Nelson J."/>
            <person name="Hou S."/>
            <person name="Wollam A."/>
            <person name="Pepin K.H."/>
            <person name="Johnson M."/>
            <person name="Bhonagiri V."/>
            <person name="Nash W.E."/>
            <person name="Warren W."/>
            <person name="Chinwalla A."/>
            <person name="Mardis E.R."/>
            <person name="Wilson R.K."/>
        </authorList>
    </citation>
    <scope>NUCLEOTIDE SEQUENCE [LARGE SCALE GENOMIC DNA]</scope>
    <source>
        <strain evidence="4 5">ATCC 51271</strain>
    </source>
</reference>
<feature type="transmembrane region" description="Helical" evidence="2">
    <location>
        <begin position="64"/>
        <end position="84"/>
    </location>
</feature>
<feature type="transmembrane region" description="Helical" evidence="2">
    <location>
        <begin position="198"/>
        <end position="218"/>
    </location>
</feature>
<evidence type="ECO:0000259" key="3">
    <source>
        <dbReference type="Pfam" id="PF00892"/>
    </source>
</evidence>
<feature type="domain" description="EamA" evidence="3">
    <location>
        <begin position="2"/>
        <end position="133"/>
    </location>
</feature>
<evidence type="ECO:0000313" key="5">
    <source>
        <dbReference type="Proteomes" id="UP000018227"/>
    </source>
</evidence>
<keyword evidence="2" id="KW-0812">Transmembrane</keyword>
<dbReference type="eggNOG" id="COG0697">
    <property type="taxonomic scope" value="Bacteria"/>
</dbReference>
<dbReference type="AlphaFoldDB" id="V2Y626"/>
<evidence type="ECO:0000256" key="1">
    <source>
        <dbReference type="ARBA" id="ARBA00007362"/>
    </source>
</evidence>
<dbReference type="EMBL" id="ACIL03000009">
    <property type="protein sequence ID" value="ESL03552.1"/>
    <property type="molecule type" value="Genomic_DNA"/>
</dbReference>
<dbReference type="Pfam" id="PF00892">
    <property type="entry name" value="EamA"/>
    <property type="match status" value="2"/>
</dbReference>
<sequence length="303" mass="33229">MWLFFTLATTFLWGLAELFYKKGARPEEKFSHLKIAVCVGIVMGLHATFILATQDINYDPVNMIRYLPVSLCYIVSMALSFFGMRFIEESISDPIENTSGAITSILSVAILGKVISGTSVVAIIVIVIGILGIGFLEGHGDTDRKKKLGKKMAIIAFAMPFCYAIIDAIGSFLDIYYLDIELSPLVNVTEDTIEAVANTSYEFTFAICAVILLIFMWIKKVKFGVSGQRDKVLAAVFETSGQFTYVYAMSGNGAIAAPIISAVCVVSLLLSRIFLKEKLTKLQYFFLILVILGILTLAAIEGD</sequence>
<dbReference type="InterPro" id="IPR037185">
    <property type="entry name" value="EmrE-like"/>
</dbReference>
<dbReference type="PANTHER" id="PTHR22911:SF137">
    <property type="entry name" value="SOLUTE CARRIER FAMILY 35 MEMBER G2-RELATED"/>
    <property type="match status" value="1"/>
</dbReference>
<feature type="transmembrane region" description="Helical" evidence="2">
    <location>
        <begin position="104"/>
        <end position="133"/>
    </location>
</feature>